<dbReference type="GO" id="GO:0051536">
    <property type="term" value="F:iron-sulfur cluster binding"/>
    <property type="evidence" value="ECO:0007669"/>
    <property type="project" value="UniProtKB-KW"/>
</dbReference>
<evidence type="ECO:0000256" key="1">
    <source>
        <dbReference type="ARBA" id="ARBA00022723"/>
    </source>
</evidence>
<keyword evidence="2" id="KW-0408">Iron</keyword>
<evidence type="ECO:0000313" key="7">
    <source>
        <dbReference type="Proteomes" id="UP000266260"/>
    </source>
</evidence>
<dbReference type="Gene3D" id="3.30.70.20">
    <property type="match status" value="1"/>
</dbReference>
<dbReference type="AlphaFoldDB" id="A0A398DEL7"/>
<dbReference type="EMBL" id="QXIU01000167">
    <property type="protein sequence ID" value="RIE09621.1"/>
    <property type="molecule type" value="Genomic_DNA"/>
</dbReference>
<dbReference type="PROSITE" id="PS00198">
    <property type="entry name" value="4FE4S_FER_1"/>
    <property type="match status" value="1"/>
</dbReference>
<protein>
    <recommendedName>
        <fullName evidence="4">4Fe-4S ferredoxin-type domain-containing protein</fullName>
    </recommendedName>
</protein>
<dbReference type="OrthoDB" id="9803397at2"/>
<evidence type="ECO:0000256" key="2">
    <source>
        <dbReference type="ARBA" id="ARBA00023004"/>
    </source>
</evidence>
<evidence type="ECO:0000256" key="3">
    <source>
        <dbReference type="ARBA" id="ARBA00023014"/>
    </source>
</evidence>
<evidence type="ECO:0000313" key="8">
    <source>
        <dbReference type="Proteomes" id="UP000266489"/>
    </source>
</evidence>
<proteinExistence type="predicted"/>
<keyword evidence="7" id="KW-1185">Reference proteome</keyword>
<feature type="domain" description="4Fe-4S ferredoxin-type" evidence="4">
    <location>
        <begin position="61"/>
        <end position="89"/>
    </location>
</feature>
<sequence>MGSCREQVTTSHWQRACRAPRLKPASCEHGSSCLPCFCSPAQSCPVSCLGLGCADPRDHHARPVLKMPDRCIGCGFCADSCPVGAITMR</sequence>
<keyword evidence="3" id="KW-0411">Iron-sulfur</keyword>
<dbReference type="PROSITE" id="PS51379">
    <property type="entry name" value="4FE4S_FER_2"/>
    <property type="match status" value="1"/>
</dbReference>
<dbReference type="Proteomes" id="UP000266260">
    <property type="component" value="Unassembled WGS sequence"/>
</dbReference>
<dbReference type="InterPro" id="IPR017896">
    <property type="entry name" value="4Fe4S_Fe-S-bd"/>
</dbReference>
<organism evidence="6 8">
    <name type="scientific">Candidatus Cryosericum odellii</name>
    <dbReference type="NCBI Taxonomy" id="2290917"/>
    <lineage>
        <taxon>Bacteria</taxon>
        <taxon>Pseudomonadati</taxon>
        <taxon>Caldisericota/Cryosericota group</taxon>
        <taxon>Candidatus Cryosericota</taxon>
        <taxon>Candidatus Cryosericia</taxon>
        <taxon>Candidatus Cryosericales</taxon>
        <taxon>Candidatus Cryosericaceae</taxon>
        <taxon>Candidatus Cryosericum</taxon>
    </lineage>
</organism>
<evidence type="ECO:0000313" key="5">
    <source>
        <dbReference type="EMBL" id="RIE06730.1"/>
    </source>
</evidence>
<comment type="caution">
    <text evidence="6">The sequence shown here is derived from an EMBL/GenBank/DDBJ whole genome shotgun (WGS) entry which is preliminary data.</text>
</comment>
<dbReference type="RefSeq" id="WP_119120128.1">
    <property type="nucleotide sequence ID" value="NZ_QXIT01000151.1"/>
</dbReference>
<reference evidence="7 8" key="1">
    <citation type="submission" date="2018-09" db="EMBL/GenBank/DDBJ databases">
        <title>Discovery and Ecogenomic Context for Candidatus Cryosericales, a Global Caldiserica Order Active in Thawing Permafrost.</title>
        <authorList>
            <person name="Martinez M.A."/>
            <person name="Woodcroft B.J."/>
            <person name="Ignacio Espinoza J.C."/>
            <person name="Zayed A."/>
            <person name="Singleton C.M."/>
            <person name="Boyd J."/>
            <person name="Li Y.-F."/>
            <person name="Purvine S."/>
            <person name="Maughan H."/>
            <person name="Hodgkins S.B."/>
            <person name="Anderson D."/>
            <person name="Sederholm M."/>
            <person name="Temperton B."/>
            <person name="Saleska S.R."/>
            <person name="Tyson G.W."/>
            <person name="Rich V.I."/>
        </authorList>
    </citation>
    <scope>NUCLEOTIDE SEQUENCE [LARGE SCALE GENOMIC DNA]</scope>
    <source>
        <strain evidence="6 8">SMC5</strain>
        <strain evidence="5 7">SMC6</strain>
    </source>
</reference>
<name>A0A398DEL7_9BACT</name>
<evidence type="ECO:0000259" key="4">
    <source>
        <dbReference type="PROSITE" id="PS51379"/>
    </source>
</evidence>
<accession>A0A398CWZ9</accession>
<dbReference type="Proteomes" id="UP000266489">
    <property type="component" value="Unassembled WGS sequence"/>
</dbReference>
<evidence type="ECO:0000313" key="6">
    <source>
        <dbReference type="EMBL" id="RIE09621.1"/>
    </source>
</evidence>
<keyword evidence="1" id="KW-0479">Metal-binding</keyword>
<dbReference type="GO" id="GO:0046872">
    <property type="term" value="F:metal ion binding"/>
    <property type="evidence" value="ECO:0007669"/>
    <property type="project" value="UniProtKB-KW"/>
</dbReference>
<dbReference type="SUPFAM" id="SSF54862">
    <property type="entry name" value="4Fe-4S ferredoxins"/>
    <property type="match status" value="2"/>
</dbReference>
<gene>
    <name evidence="6" type="ORF">SMC5_06935</name>
    <name evidence="5" type="ORF">SMC6_08555</name>
</gene>
<dbReference type="EMBL" id="QXIT01000151">
    <property type="protein sequence ID" value="RIE06730.1"/>
    <property type="molecule type" value="Genomic_DNA"/>
</dbReference>
<dbReference type="InterPro" id="IPR017900">
    <property type="entry name" value="4Fe4S_Fe_S_CS"/>
</dbReference>
<accession>A0A398DEL7</accession>
<dbReference type="Pfam" id="PF00037">
    <property type="entry name" value="Fer4"/>
    <property type="match status" value="1"/>
</dbReference>